<protein>
    <submittedName>
        <fullName evidence="1">DUF4269 domain-containing protein</fullName>
    </submittedName>
</protein>
<evidence type="ECO:0000313" key="2">
    <source>
        <dbReference type="Proteomes" id="UP000670527"/>
    </source>
</evidence>
<dbReference type="InterPro" id="IPR025365">
    <property type="entry name" value="DUF4269"/>
</dbReference>
<comment type="caution">
    <text evidence="1">The sequence shown here is derived from an EMBL/GenBank/DDBJ whole genome shotgun (WGS) entry which is preliminary data.</text>
</comment>
<dbReference type="EMBL" id="JAGETX010000002">
    <property type="protein sequence ID" value="MBO3270097.1"/>
    <property type="molecule type" value="Genomic_DNA"/>
</dbReference>
<accession>A0ABS3T8W9</accession>
<sequence length="202" mass="22312">MRKIAEAAQRYHMRDCTDFATLLTGDARQQQAYHTLQALGIMATLQAFDPVLAGTIPLSIATPASDLDVICAVFPKQEQAFRALLHTHYADLPGFVLRETVGQGQPAIVCNFQYQAFAVEVFGQACPSRQQYAVRHMLVEQRVLEAGGEPWRAAVQQLKQQGIKTEPAFATLLQLPGNPYDALLALEHYTVAELQARLPPLP</sequence>
<gene>
    <name evidence="1" type="ORF">J4D97_05495</name>
</gene>
<name>A0ABS3T8W9_9BACT</name>
<dbReference type="Pfam" id="PF14091">
    <property type="entry name" value="DUF4269"/>
    <property type="match status" value="1"/>
</dbReference>
<reference evidence="1 2" key="1">
    <citation type="submission" date="2021-03" db="EMBL/GenBank/DDBJ databases">
        <authorList>
            <person name="Kim M.K."/>
        </authorList>
    </citation>
    <scope>NUCLEOTIDE SEQUENCE [LARGE SCALE GENOMIC DNA]</scope>
    <source>
        <strain evidence="1 2">BT507</strain>
    </source>
</reference>
<dbReference type="Proteomes" id="UP000670527">
    <property type="component" value="Unassembled WGS sequence"/>
</dbReference>
<proteinExistence type="predicted"/>
<keyword evidence="2" id="KW-1185">Reference proteome</keyword>
<evidence type="ECO:0000313" key="1">
    <source>
        <dbReference type="EMBL" id="MBO3270097.1"/>
    </source>
</evidence>
<organism evidence="1 2">
    <name type="scientific">Hymenobacter defluvii</name>
    <dbReference type="NCBI Taxonomy" id="2054411"/>
    <lineage>
        <taxon>Bacteria</taxon>
        <taxon>Pseudomonadati</taxon>
        <taxon>Bacteroidota</taxon>
        <taxon>Cytophagia</taxon>
        <taxon>Cytophagales</taxon>
        <taxon>Hymenobacteraceae</taxon>
        <taxon>Hymenobacter</taxon>
    </lineage>
</organism>